<protein>
    <submittedName>
        <fullName evidence="2">Putative lipoprotein</fullName>
    </submittedName>
</protein>
<dbReference type="EMBL" id="LM997413">
    <property type="protein sequence ID" value="CEA02198.1"/>
    <property type="molecule type" value="Genomic_DNA"/>
</dbReference>
<dbReference type="Gene3D" id="3.30.310.170">
    <property type="entry name" value="Outer membrane protein assembly factor BamC"/>
    <property type="match status" value="1"/>
</dbReference>
<dbReference type="RefSeq" id="WP_044498320.1">
    <property type="nucleotide sequence ID" value="NZ_LK391969.1"/>
</dbReference>
<proteinExistence type="predicted"/>
<evidence type="ECO:0000313" key="2">
    <source>
        <dbReference type="EMBL" id="CEA02198.1"/>
    </source>
</evidence>
<dbReference type="Gene3D" id="3.30.530.50">
    <property type="match status" value="1"/>
</dbReference>
<gene>
    <name evidence="2" type="ORF">BN1049_00678</name>
</gene>
<dbReference type="EMBL" id="LK391969">
    <property type="protein sequence ID" value="CEF25762.1"/>
    <property type="molecule type" value="Genomic_DNA"/>
</dbReference>
<dbReference type="AlphaFoldDB" id="A0A078M3W4"/>
<reference evidence="2" key="1">
    <citation type="submission" date="2014-07" db="EMBL/GenBank/DDBJ databases">
        <authorList>
            <person name="Urmite Genomes Urmite Genomes"/>
        </authorList>
    </citation>
    <scope>NUCLEOTIDE SEQUENCE</scope>
    <source>
        <strain evidence="2">12M76_air</strain>
    </source>
</reference>
<accession>A0A078M3W4</accession>
<feature type="region of interest" description="Disordered" evidence="1">
    <location>
        <begin position="308"/>
        <end position="331"/>
    </location>
</feature>
<dbReference type="InterPro" id="IPR010653">
    <property type="entry name" value="NlpB/DapX"/>
</dbReference>
<dbReference type="PATRIC" id="fig|1461581.3.peg.663"/>
<dbReference type="Pfam" id="PF06804">
    <property type="entry name" value="Lipoprotein_18"/>
    <property type="match status" value="1"/>
</dbReference>
<feature type="compositionally biased region" description="Basic and acidic residues" evidence="1">
    <location>
        <begin position="316"/>
        <end position="326"/>
    </location>
</feature>
<dbReference type="OrthoDB" id="9772575at2"/>
<evidence type="ECO:0000256" key="1">
    <source>
        <dbReference type="SAM" id="MobiDB-lite"/>
    </source>
</evidence>
<dbReference type="InterPro" id="IPR042268">
    <property type="entry name" value="BamC_C"/>
</dbReference>
<name>A0A078M3W4_9PSED</name>
<sequence>MKPVLNALTLVMISAGLSGCGYLFGEDGYFRDRGSDYRTAVVEPRMTVPSDLDSKPIGDLLPVPGQRGAAVAAEGKFELPRPQGLAVAADFSEFSMQQNGSERWLQAQRAPAALWPQVRQFLSEYRVPVANESTTLGEMETGWLAFDTDADNPLMRRLLPAVGENRRTDGQEQRFRIRVEPGVQAGNSEVKVLHMQRSQGSDRAEWPSVSDNSNLERALLAELETYLSQTDELDSAALSNIGEAPAARRSTLDQDGAGNPVLNMPTDFNRAWAAVGQALAKADVQVSDINRSAGVYYVNPDQSAGEDKPGFFGRLFGRDAKPEQESAQRTQVRLTPVGNRIQVTVEDSIDSSSDSSQARELLRRIHDNLN</sequence>
<organism evidence="2">
    <name type="scientific">Pseudomonas saudimassiliensis</name>
    <dbReference type="NCBI Taxonomy" id="1461581"/>
    <lineage>
        <taxon>Bacteria</taxon>
        <taxon>Pseudomonadati</taxon>
        <taxon>Pseudomonadota</taxon>
        <taxon>Gammaproteobacteria</taxon>
        <taxon>Pseudomonadales</taxon>
        <taxon>Pseudomonadaceae</taxon>
        <taxon>Pseudomonas</taxon>
    </lineage>
</organism>
<dbReference type="PROSITE" id="PS51257">
    <property type="entry name" value="PROKAR_LIPOPROTEIN"/>
    <property type="match status" value="1"/>
</dbReference>
<keyword evidence="2" id="KW-0449">Lipoprotein</keyword>